<gene>
    <name evidence="2" type="ORF">AUJ27_04115</name>
</gene>
<protein>
    <recommendedName>
        <fullName evidence="1">Methyltransferase domain-containing protein</fullName>
    </recommendedName>
</protein>
<dbReference type="EMBL" id="MNUU01000077">
    <property type="protein sequence ID" value="OIO06497.1"/>
    <property type="molecule type" value="Genomic_DNA"/>
</dbReference>
<dbReference type="AlphaFoldDB" id="A0A1J4T539"/>
<dbReference type="SUPFAM" id="SSF53335">
    <property type="entry name" value="S-adenosyl-L-methionine-dependent methyltransferases"/>
    <property type="match status" value="1"/>
</dbReference>
<proteinExistence type="predicted"/>
<accession>A0A1J4T539</accession>
<name>A0A1J4T539_9BACT</name>
<organism evidence="2 3">
    <name type="scientific">Candidatus Falkowbacteria bacterium CG1_02_37_44</name>
    <dbReference type="NCBI Taxonomy" id="1805146"/>
    <lineage>
        <taxon>Bacteria</taxon>
        <taxon>Candidatus Falkowiibacteriota</taxon>
    </lineage>
</organism>
<reference evidence="2 3" key="1">
    <citation type="journal article" date="2016" name="Environ. Microbiol.">
        <title>Genomic resolution of a cold subsurface aquifer community provides metabolic insights for novel microbes adapted to high CO concentrations.</title>
        <authorList>
            <person name="Probst A.J."/>
            <person name="Castelle C.J."/>
            <person name="Singh A."/>
            <person name="Brown C.T."/>
            <person name="Anantharaman K."/>
            <person name="Sharon I."/>
            <person name="Hug L.A."/>
            <person name="Burstein D."/>
            <person name="Emerson J.B."/>
            <person name="Thomas B.C."/>
            <person name="Banfield J.F."/>
        </authorList>
    </citation>
    <scope>NUCLEOTIDE SEQUENCE [LARGE SCALE GENOMIC DNA]</scope>
    <source>
        <strain evidence="2">CG1_02_37_44</strain>
    </source>
</reference>
<evidence type="ECO:0000313" key="3">
    <source>
        <dbReference type="Proteomes" id="UP000183192"/>
    </source>
</evidence>
<evidence type="ECO:0000259" key="1">
    <source>
        <dbReference type="Pfam" id="PF13847"/>
    </source>
</evidence>
<dbReference type="InterPro" id="IPR029063">
    <property type="entry name" value="SAM-dependent_MTases_sf"/>
</dbReference>
<sequence length="228" mass="26127">MYKKPLKKLPKFLFNLYVHRLIKSYPNYQPIINNGKLIMGGDRNCLDRWELVKKEIIDYKASSVLDIGCAEGFYILQAAKECGCVSLGIDADIRRLNMAQNQISLEKIAPAGFLLAEVNEELINKLPKFDVIVFMSVMHHMMYSKGADYCKNILIALRKAIGKVMIFEMGQSNELKNKWATRLPNMGDNPHKWIRNFLLSAGFSMVEKIGESDSYQKDQNRAIFKVKP</sequence>
<dbReference type="InterPro" id="IPR025714">
    <property type="entry name" value="Methyltranfer_dom"/>
</dbReference>
<evidence type="ECO:0000313" key="2">
    <source>
        <dbReference type="EMBL" id="OIO06497.1"/>
    </source>
</evidence>
<dbReference type="CDD" id="cd02440">
    <property type="entry name" value="AdoMet_MTases"/>
    <property type="match status" value="1"/>
</dbReference>
<feature type="domain" description="Methyltransferase" evidence="1">
    <location>
        <begin position="60"/>
        <end position="176"/>
    </location>
</feature>
<dbReference type="Proteomes" id="UP000183192">
    <property type="component" value="Unassembled WGS sequence"/>
</dbReference>
<dbReference type="Pfam" id="PF13847">
    <property type="entry name" value="Methyltransf_31"/>
    <property type="match status" value="1"/>
</dbReference>
<dbReference type="STRING" id="1805146.AUJ27_04115"/>
<dbReference type="Gene3D" id="3.40.50.150">
    <property type="entry name" value="Vaccinia Virus protein VP39"/>
    <property type="match status" value="1"/>
</dbReference>
<comment type="caution">
    <text evidence="2">The sequence shown here is derived from an EMBL/GenBank/DDBJ whole genome shotgun (WGS) entry which is preliminary data.</text>
</comment>